<feature type="signal peptide" evidence="2">
    <location>
        <begin position="1"/>
        <end position="19"/>
    </location>
</feature>
<dbReference type="InterPro" id="IPR036056">
    <property type="entry name" value="Fibrinogen-like_C"/>
</dbReference>
<dbReference type="SUPFAM" id="SSF56496">
    <property type="entry name" value="Fibrinogen C-terminal domain-like"/>
    <property type="match status" value="1"/>
</dbReference>
<evidence type="ECO:0000313" key="4">
    <source>
        <dbReference type="EnsemblMetazoa" id="GBRI015599-PA"/>
    </source>
</evidence>
<feature type="domain" description="Fibrinogen C-terminal" evidence="3">
    <location>
        <begin position="117"/>
        <end position="330"/>
    </location>
</feature>
<dbReference type="EnsemblMetazoa" id="GBRI015599-RA">
    <property type="protein sequence ID" value="GBRI015599-PA"/>
    <property type="gene ID" value="GBRI015599"/>
</dbReference>
<protein>
    <submittedName>
        <fullName evidence="4">Fibrinogen C-terminal domain-containing protein</fullName>
    </submittedName>
</protein>
<dbReference type="CDD" id="cd00087">
    <property type="entry name" value="FReD"/>
    <property type="match status" value="1"/>
</dbReference>
<dbReference type="AlphaFoldDB" id="A0A1A9WDG0"/>
<feature type="chain" id="PRO_5008400255" evidence="2">
    <location>
        <begin position="20"/>
        <end position="335"/>
    </location>
</feature>
<keyword evidence="5" id="KW-1185">Reference proteome</keyword>
<evidence type="ECO:0000259" key="3">
    <source>
        <dbReference type="PROSITE" id="PS51406"/>
    </source>
</evidence>
<dbReference type="PANTHER" id="PTHR19143">
    <property type="entry name" value="FIBRINOGEN/TENASCIN/ANGIOPOEITIN"/>
    <property type="match status" value="1"/>
</dbReference>
<dbReference type="VEuPathDB" id="VectorBase:GBRI015599"/>
<accession>A0A1A9WDG0</accession>
<feature type="region of interest" description="Disordered" evidence="1">
    <location>
        <begin position="99"/>
        <end position="121"/>
    </location>
</feature>
<proteinExistence type="predicted"/>
<dbReference type="GO" id="GO:0005615">
    <property type="term" value="C:extracellular space"/>
    <property type="evidence" value="ECO:0007669"/>
    <property type="project" value="TreeGrafter"/>
</dbReference>
<dbReference type="InterPro" id="IPR050373">
    <property type="entry name" value="Fibrinogen_C-term_domain"/>
</dbReference>
<dbReference type="STRING" id="37001.A0A1A9WDG0"/>
<reference evidence="5" key="1">
    <citation type="submission" date="2014-03" db="EMBL/GenBank/DDBJ databases">
        <authorList>
            <person name="Aksoy S."/>
            <person name="Warren W."/>
            <person name="Wilson R.K."/>
        </authorList>
    </citation>
    <scope>NUCLEOTIDE SEQUENCE [LARGE SCALE GENOMIC DNA]</scope>
    <source>
        <strain evidence="5">IAEA</strain>
    </source>
</reference>
<dbReference type="Proteomes" id="UP000091820">
    <property type="component" value="Unassembled WGS sequence"/>
</dbReference>
<organism evidence="4 5">
    <name type="scientific">Glossina brevipalpis</name>
    <dbReference type="NCBI Taxonomy" id="37001"/>
    <lineage>
        <taxon>Eukaryota</taxon>
        <taxon>Metazoa</taxon>
        <taxon>Ecdysozoa</taxon>
        <taxon>Arthropoda</taxon>
        <taxon>Hexapoda</taxon>
        <taxon>Insecta</taxon>
        <taxon>Pterygota</taxon>
        <taxon>Neoptera</taxon>
        <taxon>Endopterygota</taxon>
        <taxon>Diptera</taxon>
        <taxon>Brachycera</taxon>
        <taxon>Muscomorpha</taxon>
        <taxon>Hippoboscoidea</taxon>
        <taxon>Glossinidae</taxon>
        <taxon>Glossina</taxon>
    </lineage>
</organism>
<dbReference type="InterPro" id="IPR014716">
    <property type="entry name" value="Fibrinogen_a/b/g_C_1"/>
</dbReference>
<dbReference type="Gene3D" id="3.90.215.10">
    <property type="entry name" value="Gamma Fibrinogen, chain A, domain 1"/>
    <property type="match status" value="1"/>
</dbReference>
<evidence type="ECO:0000313" key="5">
    <source>
        <dbReference type="Proteomes" id="UP000091820"/>
    </source>
</evidence>
<evidence type="ECO:0000256" key="2">
    <source>
        <dbReference type="SAM" id="SignalP"/>
    </source>
</evidence>
<name>A0A1A9WDG0_9MUSC</name>
<dbReference type="InterPro" id="IPR002181">
    <property type="entry name" value="Fibrinogen_a/b/g_C_dom"/>
</dbReference>
<sequence length="335" mass="38020">MHFPVYIVLVLVVGRLCDAQESETDEKIDVLINSIGLIQSKLNSIELQLTTLEGTVQDVIPKINNLESKSQRSQDEIQESLEVLYELSLKLDDLNTKMNGNASNDHSMVTSDRPSGSDNSRFPNSCADNCKDATCDIKVSQYSCETFSVLCENNKLGNGWTVIQKRENGLEDFERNWVDYKSGFGNKSDDFWIGLEKLHALTTSQGRQQLLVTLEDYRGNTKYALYDAFEVGPESKRYQLKLGTYTGNAGNSLGYHENGFFHTKDNDRTKNCVRDFKGGWWYKDCLRTNPNGLYYRTEKPNAIGTGIYWKTFVDANHSLKSIKMMIKPKSQSSFP</sequence>
<evidence type="ECO:0000256" key="1">
    <source>
        <dbReference type="SAM" id="MobiDB-lite"/>
    </source>
</evidence>
<reference evidence="4" key="2">
    <citation type="submission" date="2020-05" db="UniProtKB">
        <authorList>
            <consortium name="EnsemblMetazoa"/>
        </authorList>
    </citation>
    <scope>IDENTIFICATION</scope>
    <source>
        <strain evidence="4">IAEA</strain>
    </source>
</reference>
<keyword evidence="2" id="KW-0732">Signal</keyword>
<dbReference type="PROSITE" id="PS51406">
    <property type="entry name" value="FIBRINOGEN_C_2"/>
    <property type="match status" value="1"/>
</dbReference>
<dbReference type="Pfam" id="PF00147">
    <property type="entry name" value="Fibrinogen_C"/>
    <property type="match status" value="1"/>
</dbReference>
<dbReference type="SMART" id="SM00186">
    <property type="entry name" value="FBG"/>
    <property type="match status" value="1"/>
</dbReference>